<organism evidence="1 2">
    <name type="scientific">Catharanthus roseus</name>
    <name type="common">Madagascar periwinkle</name>
    <name type="synonym">Vinca rosea</name>
    <dbReference type="NCBI Taxonomy" id="4058"/>
    <lineage>
        <taxon>Eukaryota</taxon>
        <taxon>Viridiplantae</taxon>
        <taxon>Streptophyta</taxon>
        <taxon>Embryophyta</taxon>
        <taxon>Tracheophyta</taxon>
        <taxon>Spermatophyta</taxon>
        <taxon>Magnoliopsida</taxon>
        <taxon>eudicotyledons</taxon>
        <taxon>Gunneridae</taxon>
        <taxon>Pentapetalae</taxon>
        <taxon>asterids</taxon>
        <taxon>lamiids</taxon>
        <taxon>Gentianales</taxon>
        <taxon>Apocynaceae</taxon>
        <taxon>Rauvolfioideae</taxon>
        <taxon>Vinceae</taxon>
        <taxon>Catharanthinae</taxon>
        <taxon>Catharanthus</taxon>
    </lineage>
</organism>
<accession>A0ACB9ZRN9</accession>
<evidence type="ECO:0000313" key="2">
    <source>
        <dbReference type="Proteomes" id="UP001060085"/>
    </source>
</evidence>
<reference evidence="2" key="1">
    <citation type="journal article" date="2023" name="Nat. Plants">
        <title>Single-cell RNA sequencing provides a high-resolution roadmap for understanding the multicellular compartmentation of specialized metabolism.</title>
        <authorList>
            <person name="Sun S."/>
            <person name="Shen X."/>
            <person name="Li Y."/>
            <person name="Li Y."/>
            <person name="Wang S."/>
            <person name="Li R."/>
            <person name="Zhang H."/>
            <person name="Shen G."/>
            <person name="Guo B."/>
            <person name="Wei J."/>
            <person name="Xu J."/>
            <person name="St-Pierre B."/>
            <person name="Chen S."/>
            <person name="Sun C."/>
        </authorList>
    </citation>
    <scope>NUCLEOTIDE SEQUENCE [LARGE SCALE GENOMIC DNA]</scope>
</reference>
<dbReference type="EMBL" id="CM044708">
    <property type="protein sequence ID" value="KAI5648872.1"/>
    <property type="molecule type" value="Genomic_DNA"/>
</dbReference>
<name>A0ACB9ZRN9_CATRO</name>
<gene>
    <name evidence="1" type="ORF">M9H77_34877</name>
</gene>
<keyword evidence="2" id="KW-1185">Reference proteome</keyword>
<dbReference type="Proteomes" id="UP001060085">
    <property type="component" value="Linkage Group LG08"/>
</dbReference>
<proteinExistence type="predicted"/>
<sequence>MHHDRPNGQSPEPEMRSSNRFRHPVVNTSLNSKHTGTVSQSVLSFHRENTFLSFYSLFLPYIPHVRRYLIKILILPEKTSTKVSPTSLGLNRVSFADPLTDPTLTSHLFKTHLGSRKPSVEPRALIQPVIPRTPSLGQLRRSKVSACLSVLNLQRYKTKVTSPGVLTKPPYATLADGPLLTKSARK</sequence>
<protein>
    <submittedName>
        <fullName evidence="1">Uncharacterized protein</fullName>
    </submittedName>
</protein>
<evidence type="ECO:0000313" key="1">
    <source>
        <dbReference type="EMBL" id="KAI5648872.1"/>
    </source>
</evidence>
<comment type="caution">
    <text evidence="1">The sequence shown here is derived from an EMBL/GenBank/DDBJ whole genome shotgun (WGS) entry which is preliminary data.</text>
</comment>